<dbReference type="OrthoDB" id="4266096at2"/>
<dbReference type="AlphaFoldDB" id="A0A5N8W4P5"/>
<protein>
    <submittedName>
        <fullName evidence="2">Uncharacterized protein</fullName>
    </submittedName>
</protein>
<comment type="caution">
    <text evidence="2">The sequence shown here is derived from an EMBL/GenBank/DDBJ whole genome shotgun (WGS) entry which is preliminary data.</text>
</comment>
<sequence>MNEPNLPPHSEALDFHLGLLRMSMAPEEYELLLGMVEPVLRALDSQEPGPVGQDPDDEPEGEVSQTIRDEAALVIATAVTGRVDNELIQIEIEGGEPVRVVTDPDTASDPERRRDIADCIRARYREDEELRGIAEASGLPTDL</sequence>
<evidence type="ECO:0000313" key="2">
    <source>
        <dbReference type="EMBL" id="MPY41284.1"/>
    </source>
</evidence>
<evidence type="ECO:0000313" key="3">
    <source>
        <dbReference type="Proteomes" id="UP000326979"/>
    </source>
</evidence>
<dbReference type="Proteomes" id="UP000326979">
    <property type="component" value="Unassembled WGS sequence"/>
</dbReference>
<gene>
    <name evidence="2" type="ORF">FNH04_15615</name>
</gene>
<organism evidence="2 3">
    <name type="scientific">Streptomyces phyllanthi</name>
    <dbReference type="NCBI Taxonomy" id="1803180"/>
    <lineage>
        <taxon>Bacteria</taxon>
        <taxon>Bacillati</taxon>
        <taxon>Actinomycetota</taxon>
        <taxon>Actinomycetes</taxon>
        <taxon>Kitasatosporales</taxon>
        <taxon>Streptomycetaceae</taxon>
        <taxon>Streptomyces</taxon>
    </lineage>
</organism>
<keyword evidence="3" id="KW-1185">Reference proteome</keyword>
<name>A0A5N8W4P5_9ACTN</name>
<reference evidence="2 3" key="1">
    <citation type="submission" date="2019-07" db="EMBL/GenBank/DDBJ databases">
        <title>New species of Amycolatopsis and Streptomyces.</title>
        <authorList>
            <person name="Duangmal K."/>
            <person name="Teo W.F.A."/>
            <person name="Lipun K."/>
        </authorList>
    </citation>
    <scope>NUCLEOTIDE SEQUENCE [LARGE SCALE GENOMIC DNA]</scope>
    <source>
        <strain evidence="2 3">TISTR 2346</strain>
    </source>
</reference>
<dbReference type="RefSeq" id="WP_152784570.1">
    <property type="nucleotide sequence ID" value="NZ_BAABEQ010000103.1"/>
</dbReference>
<accession>A0A5N8W4P5</accession>
<evidence type="ECO:0000256" key="1">
    <source>
        <dbReference type="SAM" id="MobiDB-lite"/>
    </source>
</evidence>
<dbReference type="EMBL" id="VJZE01000089">
    <property type="protein sequence ID" value="MPY41284.1"/>
    <property type="molecule type" value="Genomic_DNA"/>
</dbReference>
<proteinExistence type="predicted"/>
<feature type="region of interest" description="Disordered" evidence="1">
    <location>
        <begin position="43"/>
        <end position="65"/>
    </location>
</feature>